<keyword evidence="3 8" id="KW-0813">Transport</keyword>
<keyword evidence="11" id="KW-1185">Reference proteome</keyword>
<evidence type="ECO:0000256" key="2">
    <source>
        <dbReference type="ARBA" id="ARBA00009749"/>
    </source>
</evidence>
<dbReference type="Proteomes" id="UP000501058">
    <property type="component" value="Chromosome"/>
</dbReference>
<dbReference type="InterPro" id="IPR006668">
    <property type="entry name" value="Mg_transptr_MgtE_intracell_dom"/>
</dbReference>
<dbReference type="PANTHER" id="PTHR41394:SF8">
    <property type="entry name" value="MAGNESIUM TRANSPORTER MGTE"/>
    <property type="match status" value="1"/>
</dbReference>
<feature type="transmembrane region" description="Helical" evidence="8">
    <location>
        <begin position="382"/>
        <end position="401"/>
    </location>
</feature>
<keyword evidence="8" id="KW-1003">Cell membrane</keyword>
<dbReference type="GO" id="GO:0015095">
    <property type="term" value="F:magnesium ion transmembrane transporter activity"/>
    <property type="evidence" value="ECO:0007669"/>
    <property type="project" value="UniProtKB-UniRule"/>
</dbReference>
<evidence type="ECO:0000313" key="11">
    <source>
        <dbReference type="Proteomes" id="UP000501058"/>
    </source>
</evidence>
<feature type="transmembrane region" description="Helical" evidence="8">
    <location>
        <begin position="441"/>
        <end position="463"/>
    </location>
</feature>
<reference evidence="10 11" key="1">
    <citation type="submission" date="2020-03" db="EMBL/GenBank/DDBJ databases">
        <title>Propioniciclava sp. nov., isolated from Hydrophilus acuminatus.</title>
        <authorList>
            <person name="Hyun D.-W."/>
            <person name="Bae J.-W."/>
        </authorList>
    </citation>
    <scope>NUCLEOTIDE SEQUENCE [LARGE SCALE GENOMIC DNA]</scope>
    <source>
        <strain evidence="10 11">HDW11</strain>
    </source>
</reference>
<dbReference type="Pfam" id="PF01769">
    <property type="entry name" value="MgtE"/>
    <property type="match status" value="1"/>
</dbReference>
<comment type="function">
    <text evidence="8">Acts as a magnesium transporter.</text>
</comment>
<evidence type="ECO:0000313" key="10">
    <source>
        <dbReference type="EMBL" id="QIK73602.1"/>
    </source>
</evidence>
<dbReference type="SMART" id="SM00924">
    <property type="entry name" value="MgtE_N"/>
    <property type="match status" value="1"/>
</dbReference>
<accession>A0A6G7Y9V5</accession>
<comment type="subunit">
    <text evidence="8">Homodimer.</text>
</comment>
<keyword evidence="5 8" id="KW-0460">Magnesium</keyword>
<dbReference type="SUPFAM" id="SSF158791">
    <property type="entry name" value="MgtE N-terminal domain-like"/>
    <property type="match status" value="1"/>
</dbReference>
<dbReference type="KEGG" id="prv:G7070_16720"/>
<sequence length="469" mass="49881">MPLFARTTTPTLERLRRAPADLAEVLAARTPAAVTLWLGSTPTDEVDAQVAALDRRELTQLADVLTPESASRLMDRLEPHTAGMLLDAVPAPTAAGLLGLLPEDEASRVVRTLDADVAARVLASLPNAQSALLRGLLAWPEESAASWMRPAYLHVDQDARVADALAAARRDPDCADEGVYVDRRPVHAHAFSDEAALLGWIPLRALVVADPDAPVTGVMVARDELRGWSVSALADQEHVLRAADDSPDGVVPVLEDGVLLGVITRDGVQSIREEEGDEDAALQGGTSPLGRPYLQASPWRLWRARAPWLAVLFLAEMYTGTVLRAFEDELSHVVALAFFIPLLIGTGGNVGTQITTTLIRAMGSEGLRARDLVRVVWKESRTGVLLGLSMAAMGAARAWTLGVGGPVILTVALSLAAIVLWASLIAAVLPLILRRIGIDPAVVSSPMIATIVDGTGLMIYFTIARAVAL</sequence>
<evidence type="ECO:0000256" key="7">
    <source>
        <dbReference type="ARBA" id="ARBA00023136"/>
    </source>
</evidence>
<dbReference type="NCBIfam" id="TIGR00400">
    <property type="entry name" value="mgtE"/>
    <property type="match status" value="1"/>
</dbReference>
<dbReference type="PANTHER" id="PTHR41394">
    <property type="entry name" value="MAGNESIUM TRANSPORTER MGTE"/>
    <property type="match status" value="1"/>
</dbReference>
<gene>
    <name evidence="10" type="primary">mgtE</name>
    <name evidence="10" type="ORF">G7070_16720</name>
</gene>
<dbReference type="GO" id="GO:0046872">
    <property type="term" value="F:metal ion binding"/>
    <property type="evidence" value="ECO:0007669"/>
    <property type="project" value="UniProtKB-KW"/>
</dbReference>
<dbReference type="SUPFAM" id="SSF161093">
    <property type="entry name" value="MgtE membrane domain-like"/>
    <property type="match status" value="1"/>
</dbReference>
<protein>
    <recommendedName>
        <fullName evidence="8">Magnesium transporter MgtE</fullName>
    </recommendedName>
</protein>
<dbReference type="RefSeq" id="WP_166234669.1">
    <property type="nucleotide sequence ID" value="NZ_CP049865.1"/>
</dbReference>
<evidence type="ECO:0000256" key="4">
    <source>
        <dbReference type="ARBA" id="ARBA00022692"/>
    </source>
</evidence>
<dbReference type="Gene3D" id="1.10.357.20">
    <property type="entry name" value="SLC41 divalent cation transporters, integral membrane domain"/>
    <property type="match status" value="1"/>
</dbReference>
<dbReference type="Gene3D" id="3.10.580.10">
    <property type="entry name" value="CBS-domain"/>
    <property type="match status" value="1"/>
</dbReference>
<comment type="subcellular location">
    <subcellularLocation>
        <location evidence="8">Cell membrane</location>
        <topology evidence="8">Multi-pass membrane protein</topology>
    </subcellularLocation>
    <subcellularLocation>
        <location evidence="1">Membrane</location>
        <topology evidence="1">Multi-pass membrane protein</topology>
    </subcellularLocation>
</comment>
<dbReference type="EMBL" id="CP049865">
    <property type="protein sequence ID" value="QIK73602.1"/>
    <property type="molecule type" value="Genomic_DNA"/>
</dbReference>
<dbReference type="Pfam" id="PF03448">
    <property type="entry name" value="MgtE_N"/>
    <property type="match status" value="1"/>
</dbReference>
<keyword evidence="4 8" id="KW-0812">Transmembrane</keyword>
<dbReference type="InterPro" id="IPR006667">
    <property type="entry name" value="SLC41_membr_dom"/>
</dbReference>
<feature type="transmembrane region" description="Helical" evidence="8">
    <location>
        <begin position="338"/>
        <end position="361"/>
    </location>
</feature>
<feature type="domain" description="Magnesium transporter MgtE intracellular" evidence="9">
    <location>
        <begin position="41"/>
        <end position="144"/>
    </location>
</feature>
<keyword evidence="6 8" id="KW-1133">Transmembrane helix</keyword>
<dbReference type="SUPFAM" id="SSF54631">
    <property type="entry name" value="CBS-domain pair"/>
    <property type="match status" value="1"/>
</dbReference>
<comment type="similarity">
    <text evidence="2 8">Belongs to the SLC41A transporter family.</text>
</comment>
<evidence type="ECO:0000259" key="9">
    <source>
        <dbReference type="SMART" id="SM00924"/>
    </source>
</evidence>
<evidence type="ECO:0000256" key="5">
    <source>
        <dbReference type="ARBA" id="ARBA00022842"/>
    </source>
</evidence>
<comment type="caution">
    <text evidence="8">Lacks conserved residue(s) required for the propagation of feature annotation.</text>
</comment>
<dbReference type="InterPro" id="IPR038076">
    <property type="entry name" value="MgtE_N_sf"/>
</dbReference>
<dbReference type="InterPro" id="IPR036739">
    <property type="entry name" value="SLC41_membr_dom_sf"/>
</dbReference>
<evidence type="ECO:0000256" key="6">
    <source>
        <dbReference type="ARBA" id="ARBA00022989"/>
    </source>
</evidence>
<keyword evidence="7 8" id="KW-0472">Membrane</keyword>
<dbReference type="AlphaFoldDB" id="A0A6G7Y9V5"/>
<name>A0A6G7Y9V5_9ACTN</name>
<dbReference type="InterPro" id="IPR046342">
    <property type="entry name" value="CBS_dom_sf"/>
</dbReference>
<dbReference type="GO" id="GO:0005886">
    <property type="term" value="C:plasma membrane"/>
    <property type="evidence" value="ECO:0007669"/>
    <property type="project" value="UniProtKB-SubCell"/>
</dbReference>
<dbReference type="Gene3D" id="1.25.60.10">
    <property type="entry name" value="MgtE N-terminal domain-like"/>
    <property type="match status" value="1"/>
</dbReference>
<keyword evidence="8" id="KW-0479">Metal-binding</keyword>
<organism evidence="10 11">
    <name type="scientific">Propioniciclava coleopterorum</name>
    <dbReference type="NCBI Taxonomy" id="2714937"/>
    <lineage>
        <taxon>Bacteria</taxon>
        <taxon>Bacillati</taxon>
        <taxon>Actinomycetota</taxon>
        <taxon>Actinomycetes</taxon>
        <taxon>Propionibacteriales</taxon>
        <taxon>Propionibacteriaceae</taxon>
        <taxon>Propioniciclava</taxon>
    </lineage>
</organism>
<evidence type="ECO:0000256" key="8">
    <source>
        <dbReference type="RuleBase" id="RU362011"/>
    </source>
</evidence>
<dbReference type="InterPro" id="IPR006669">
    <property type="entry name" value="MgtE_transporter"/>
</dbReference>
<evidence type="ECO:0000256" key="1">
    <source>
        <dbReference type="ARBA" id="ARBA00004141"/>
    </source>
</evidence>
<evidence type="ECO:0000256" key="3">
    <source>
        <dbReference type="ARBA" id="ARBA00022448"/>
    </source>
</evidence>
<proteinExistence type="inferred from homology"/>
<feature type="transmembrane region" description="Helical" evidence="8">
    <location>
        <begin position="407"/>
        <end position="429"/>
    </location>
</feature>